<evidence type="ECO:0000313" key="3">
    <source>
        <dbReference type="EMBL" id="MPC12260.1"/>
    </source>
</evidence>
<feature type="compositionally biased region" description="Pro residues" evidence="2">
    <location>
        <begin position="75"/>
        <end position="85"/>
    </location>
</feature>
<keyword evidence="1" id="KW-0193">Cuticle</keyword>
<protein>
    <recommendedName>
        <fullName evidence="5">Pro-resilin</fullName>
    </recommendedName>
</protein>
<feature type="region of interest" description="Disordered" evidence="2">
    <location>
        <begin position="1"/>
        <end position="23"/>
    </location>
</feature>
<accession>A0A5B7CS22</accession>
<evidence type="ECO:0000313" key="4">
    <source>
        <dbReference type="Proteomes" id="UP000324222"/>
    </source>
</evidence>
<dbReference type="GO" id="GO:0042302">
    <property type="term" value="F:structural constituent of cuticle"/>
    <property type="evidence" value="ECO:0007669"/>
    <property type="project" value="UniProtKB-UniRule"/>
</dbReference>
<evidence type="ECO:0008006" key="5">
    <source>
        <dbReference type="Google" id="ProtNLM"/>
    </source>
</evidence>
<organism evidence="3 4">
    <name type="scientific">Portunus trituberculatus</name>
    <name type="common">Swimming crab</name>
    <name type="synonym">Neptunus trituberculatus</name>
    <dbReference type="NCBI Taxonomy" id="210409"/>
    <lineage>
        <taxon>Eukaryota</taxon>
        <taxon>Metazoa</taxon>
        <taxon>Ecdysozoa</taxon>
        <taxon>Arthropoda</taxon>
        <taxon>Crustacea</taxon>
        <taxon>Multicrustacea</taxon>
        <taxon>Malacostraca</taxon>
        <taxon>Eumalacostraca</taxon>
        <taxon>Eucarida</taxon>
        <taxon>Decapoda</taxon>
        <taxon>Pleocyemata</taxon>
        <taxon>Brachyura</taxon>
        <taxon>Eubrachyura</taxon>
        <taxon>Portunoidea</taxon>
        <taxon>Portunidae</taxon>
        <taxon>Portuninae</taxon>
        <taxon>Portunus</taxon>
    </lineage>
</organism>
<reference evidence="3 4" key="1">
    <citation type="submission" date="2019-05" db="EMBL/GenBank/DDBJ databases">
        <title>Another draft genome of Portunus trituberculatus and its Hox gene families provides insights of decapod evolution.</title>
        <authorList>
            <person name="Jeong J.-H."/>
            <person name="Song I."/>
            <person name="Kim S."/>
            <person name="Choi T."/>
            <person name="Kim D."/>
            <person name="Ryu S."/>
            <person name="Kim W."/>
        </authorList>
    </citation>
    <scope>NUCLEOTIDE SEQUENCE [LARGE SCALE GENOMIC DNA]</scope>
    <source>
        <tissue evidence="3">Muscle</tissue>
    </source>
</reference>
<dbReference type="Proteomes" id="UP000324222">
    <property type="component" value="Unassembled WGS sequence"/>
</dbReference>
<keyword evidence="4" id="KW-1185">Reference proteome</keyword>
<sequence length="154" mass="16870">MSKCCTRGRPTNPPTHPPTQQFFPSQVQGEYRVQLPDGRLQVVTYTADGERGFRRAFLCFTSSALPGDTTTAPLSPQPHRTPPGHPTRGAGGRKRRHRNQEAKDTRQLGPGEGKAVLWRTVASCGGVWWWVMVEAVVGWRGRPALLSSAAPATL</sequence>
<dbReference type="AlphaFoldDB" id="A0A5B7CS22"/>
<dbReference type="EMBL" id="VSRR010000206">
    <property type="protein sequence ID" value="MPC12260.1"/>
    <property type="molecule type" value="Genomic_DNA"/>
</dbReference>
<gene>
    <name evidence="3" type="ORF">E2C01_004942</name>
</gene>
<comment type="caution">
    <text evidence="3">The sequence shown here is derived from an EMBL/GenBank/DDBJ whole genome shotgun (WGS) entry which is preliminary data.</text>
</comment>
<evidence type="ECO:0000256" key="1">
    <source>
        <dbReference type="PROSITE-ProRule" id="PRU00497"/>
    </source>
</evidence>
<dbReference type="InterPro" id="IPR000618">
    <property type="entry name" value="Insect_cuticle"/>
</dbReference>
<name>A0A5B7CS22_PORTR</name>
<dbReference type="Pfam" id="PF00379">
    <property type="entry name" value="Chitin_bind_4"/>
    <property type="match status" value="1"/>
</dbReference>
<feature type="compositionally biased region" description="Polar residues" evidence="2">
    <location>
        <begin position="64"/>
        <end position="74"/>
    </location>
</feature>
<dbReference type="PROSITE" id="PS51155">
    <property type="entry name" value="CHIT_BIND_RR_2"/>
    <property type="match status" value="1"/>
</dbReference>
<evidence type="ECO:0000256" key="2">
    <source>
        <dbReference type="SAM" id="MobiDB-lite"/>
    </source>
</evidence>
<feature type="region of interest" description="Disordered" evidence="2">
    <location>
        <begin position="64"/>
        <end position="110"/>
    </location>
</feature>
<proteinExistence type="predicted"/>